<sequence>MTDVAICKPLHYMNIMSCQLCHMLVAGSWLGGFIHSMMQVLITIPLPFCGSNVIDHYFYDLHTLFKLACKDTFVEGVVVLANSGLISIFSLTILVSSYIVILFTLRNRSAEGRRKALSTCASHITVVIFVFGPAIFIYMWPSSTFTGDKLVAVFSRSSPPC</sequence>
<accession>A0A5E4CBH8</accession>
<dbReference type="PRINTS" id="PR00245">
    <property type="entry name" value="OLFACTORYR"/>
</dbReference>
<evidence type="ECO:0000256" key="7">
    <source>
        <dbReference type="ARBA" id="ARBA00023224"/>
    </source>
</evidence>
<dbReference type="InterPro" id="IPR017452">
    <property type="entry name" value="GPCR_Rhodpsn_7TM"/>
</dbReference>
<gene>
    <name evidence="10" type="ORF">MONAX_5E008342</name>
</gene>
<evidence type="ECO:0000256" key="8">
    <source>
        <dbReference type="SAM" id="Phobius"/>
    </source>
</evidence>
<keyword evidence="2 8" id="KW-0812">Transmembrane</keyword>
<dbReference type="PANTHER" id="PTHR48002">
    <property type="entry name" value="OLFACTORY RECEPTOR"/>
    <property type="match status" value="1"/>
</dbReference>
<keyword evidence="7" id="KW-0807">Transducer</keyword>
<evidence type="ECO:0000313" key="10">
    <source>
        <dbReference type="EMBL" id="VTJ79304.1"/>
    </source>
</evidence>
<keyword evidence="5 8" id="KW-0472">Membrane</keyword>
<evidence type="ECO:0000256" key="5">
    <source>
        <dbReference type="ARBA" id="ARBA00023136"/>
    </source>
</evidence>
<dbReference type="Pfam" id="PF13853">
    <property type="entry name" value="7tm_4"/>
    <property type="match status" value="1"/>
</dbReference>
<evidence type="ECO:0000259" key="9">
    <source>
        <dbReference type="PROSITE" id="PS50262"/>
    </source>
</evidence>
<dbReference type="Proteomes" id="UP000335636">
    <property type="component" value="Unassembled WGS sequence"/>
</dbReference>
<keyword evidence="6" id="KW-0675">Receptor</keyword>
<dbReference type="GO" id="GO:0005886">
    <property type="term" value="C:plasma membrane"/>
    <property type="evidence" value="ECO:0007669"/>
    <property type="project" value="UniProtKB-ARBA"/>
</dbReference>
<comment type="caution">
    <text evidence="10">The sequence shown here is derived from an EMBL/GenBank/DDBJ whole genome shotgun (WGS) entry which is preliminary data.</text>
</comment>
<dbReference type="GO" id="GO:0004930">
    <property type="term" value="F:G protein-coupled receptor activity"/>
    <property type="evidence" value="ECO:0007669"/>
    <property type="project" value="UniProtKB-KW"/>
</dbReference>
<dbReference type="GO" id="GO:0004984">
    <property type="term" value="F:olfactory receptor activity"/>
    <property type="evidence" value="ECO:0007669"/>
    <property type="project" value="InterPro"/>
</dbReference>
<feature type="transmembrane region" description="Helical" evidence="8">
    <location>
        <begin position="117"/>
        <end position="140"/>
    </location>
</feature>
<dbReference type="InterPro" id="IPR050427">
    <property type="entry name" value="Olfactory_Receptors"/>
</dbReference>
<dbReference type="Gene3D" id="1.20.1070.10">
    <property type="entry name" value="Rhodopsin 7-helix transmembrane proteins"/>
    <property type="match status" value="1"/>
</dbReference>
<evidence type="ECO:0000256" key="6">
    <source>
        <dbReference type="ARBA" id="ARBA00023170"/>
    </source>
</evidence>
<evidence type="ECO:0000256" key="1">
    <source>
        <dbReference type="ARBA" id="ARBA00004141"/>
    </source>
</evidence>
<dbReference type="PROSITE" id="PS50262">
    <property type="entry name" value="G_PROTEIN_RECEP_F1_2"/>
    <property type="match status" value="1"/>
</dbReference>
<dbReference type="EMBL" id="CABDUW010001168">
    <property type="protein sequence ID" value="VTJ79304.1"/>
    <property type="molecule type" value="Genomic_DNA"/>
</dbReference>
<comment type="subcellular location">
    <subcellularLocation>
        <location evidence="1">Membrane</location>
        <topology evidence="1">Multi-pass membrane protein</topology>
    </subcellularLocation>
</comment>
<keyword evidence="4" id="KW-0297">G-protein coupled receptor</keyword>
<keyword evidence="11" id="KW-1185">Reference proteome</keyword>
<evidence type="ECO:0000256" key="2">
    <source>
        <dbReference type="ARBA" id="ARBA00022692"/>
    </source>
</evidence>
<evidence type="ECO:0000313" key="11">
    <source>
        <dbReference type="Proteomes" id="UP000335636"/>
    </source>
</evidence>
<evidence type="ECO:0000256" key="4">
    <source>
        <dbReference type="ARBA" id="ARBA00023040"/>
    </source>
</evidence>
<organism evidence="10 11">
    <name type="scientific">Marmota monax</name>
    <name type="common">Woodchuck</name>
    <dbReference type="NCBI Taxonomy" id="9995"/>
    <lineage>
        <taxon>Eukaryota</taxon>
        <taxon>Metazoa</taxon>
        <taxon>Chordata</taxon>
        <taxon>Craniata</taxon>
        <taxon>Vertebrata</taxon>
        <taxon>Euteleostomi</taxon>
        <taxon>Mammalia</taxon>
        <taxon>Eutheria</taxon>
        <taxon>Euarchontoglires</taxon>
        <taxon>Glires</taxon>
        <taxon>Rodentia</taxon>
        <taxon>Sciuromorpha</taxon>
        <taxon>Sciuridae</taxon>
        <taxon>Xerinae</taxon>
        <taxon>Marmotini</taxon>
        <taxon>Marmota</taxon>
    </lineage>
</organism>
<evidence type="ECO:0000256" key="3">
    <source>
        <dbReference type="ARBA" id="ARBA00022989"/>
    </source>
</evidence>
<feature type="domain" description="G-protein coupled receptors family 1 profile" evidence="9">
    <location>
        <begin position="1"/>
        <end position="161"/>
    </location>
</feature>
<dbReference type="SUPFAM" id="SSF81321">
    <property type="entry name" value="Family A G protein-coupled receptor-like"/>
    <property type="match status" value="1"/>
</dbReference>
<reference evidence="10" key="1">
    <citation type="submission" date="2019-04" db="EMBL/GenBank/DDBJ databases">
        <authorList>
            <person name="Alioto T."/>
            <person name="Alioto T."/>
        </authorList>
    </citation>
    <scope>NUCLEOTIDE SEQUENCE [LARGE SCALE GENOMIC DNA]</scope>
</reference>
<dbReference type="InterPro" id="IPR000725">
    <property type="entry name" value="Olfact_rcpt"/>
</dbReference>
<dbReference type="AlphaFoldDB" id="A0A5E4CBH8"/>
<protein>
    <recommendedName>
        <fullName evidence="9">G-protein coupled receptors family 1 profile domain-containing protein</fullName>
    </recommendedName>
</protein>
<feature type="transmembrane region" description="Helical" evidence="8">
    <location>
        <begin position="79"/>
        <end position="105"/>
    </location>
</feature>
<feature type="transmembrane region" description="Helical" evidence="8">
    <location>
        <begin position="12"/>
        <end position="33"/>
    </location>
</feature>
<proteinExistence type="predicted"/>
<keyword evidence="3 8" id="KW-1133">Transmembrane helix</keyword>
<name>A0A5E4CBH8_MARMO</name>